<dbReference type="Proteomes" id="UP000294257">
    <property type="component" value="Unassembled WGS sequence"/>
</dbReference>
<name>A0A4Q7KD25_9PSEU</name>
<dbReference type="AlphaFoldDB" id="A0A4Q7KD25"/>
<evidence type="ECO:0000313" key="2">
    <source>
        <dbReference type="EMBL" id="RZS31245.1"/>
    </source>
</evidence>
<organism evidence="2 3">
    <name type="scientific">Herbihabitans rhizosphaerae</name>
    <dbReference type="NCBI Taxonomy" id="1872711"/>
    <lineage>
        <taxon>Bacteria</taxon>
        <taxon>Bacillati</taxon>
        <taxon>Actinomycetota</taxon>
        <taxon>Actinomycetes</taxon>
        <taxon>Pseudonocardiales</taxon>
        <taxon>Pseudonocardiaceae</taxon>
        <taxon>Herbihabitans</taxon>
    </lineage>
</organism>
<feature type="transmembrane region" description="Helical" evidence="1">
    <location>
        <begin position="116"/>
        <end position="136"/>
    </location>
</feature>
<evidence type="ECO:0000256" key="1">
    <source>
        <dbReference type="SAM" id="Phobius"/>
    </source>
</evidence>
<gene>
    <name evidence="2" type="ORF">EV193_115124</name>
</gene>
<feature type="transmembrane region" description="Helical" evidence="1">
    <location>
        <begin position="12"/>
        <end position="32"/>
    </location>
</feature>
<keyword evidence="1" id="KW-1133">Transmembrane helix</keyword>
<keyword evidence="1" id="KW-0812">Transmembrane</keyword>
<evidence type="ECO:0000313" key="3">
    <source>
        <dbReference type="Proteomes" id="UP000294257"/>
    </source>
</evidence>
<keyword evidence="1" id="KW-0472">Membrane</keyword>
<accession>A0A4Q7KD25</accession>
<keyword evidence="3" id="KW-1185">Reference proteome</keyword>
<comment type="caution">
    <text evidence="2">The sequence shown here is derived from an EMBL/GenBank/DDBJ whole genome shotgun (WGS) entry which is preliminary data.</text>
</comment>
<sequence>MRAFEARERHPRVVAAALGMLTSTVLTVILWWGRMPTGWGLVIALVLWLVFASVFAAVTSKQIERFGPVFPSGRSRETRVTIRRAVRRGEPVTDRDLAYGVDFHADVVLARPCHPVAVAVTGVVCLMAGVGFMLFVEGWDKSAGPLLLVLAGALMLVTAPAELSLRRGAVAAQRQAAAVLYAKHERPMS</sequence>
<feature type="transmembrane region" description="Helical" evidence="1">
    <location>
        <begin position="38"/>
        <end position="58"/>
    </location>
</feature>
<proteinExistence type="predicted"/>
<feature type="transmembrane region" description="Helical" evidence="1">
    <location>
        <begin position="142"/>
        <end position="165"/>
    </location>
</feature>
<dbReference type="EMBL" id="SGWQ01000015">
    <property type="protein sequence ID" value="RZS31245.1"/>
    <property type="molecule type" value="Genomic_DNA"/>
</dbReference>
<dbReference type="RefSeq" id="WP_130348383.1">
    <property type="nucleotide sequence ID" value="NZ_SGWQ01000015.1"/>
</dbReference>
<reference evidence="2 3" key="1">
    <citation type="submission" date="2019-02" db="EMBL/GenBank/DDBJ databases">
        <title>Genomic Encyclopedia of Type Strains, Phase IV (KMG-IV): sequencing the most valuable type-strain genomes for metagenomic binning, comparative biology and taxonomic classification.</title>
        <authorList>
            <person name="Goeker M."/>
        </authorList>
    </citation>
    <scope>NUCLEOTIDE SEQUENCE [LARGE SCALE GENOMIC DNA]</scope>
    <source>
        <strain evidence="2 3">DSM 101727</strain>
    </source>
</reference>
<protein>
    <submittedName>
        <fullName evidence="2">Uncharacterized protein</fullName>
    </submittedName>
</protein>